<dbReference type="OrthoDB" id="10256523at2759"/>
<dbReference type="RefSeq" id="XP_041424379.1">
    <property type="nucleotide sequence ID" value="XM_041568445.1"/>
</dbReference>
<evidence type="ECO:0000256" key="1">
    <source>
        <dbReference type="SAM" id="MobiDB-lite"/>
    </source>
</evidence>
<sequence length="602" mass="68242">MSTSRSNSLEFTQAGKSVHRSFRNRNLSFGPTNQANTLEKEDVSNDFPSATSHRRTSGNEQKLEQLQKENAKLKQELEDLRHQHNQLLEESKNECFDERRVNFLKAQLIQLERQVMLLTEGLTSRASLLLDVDNALQPILDKLQCLLASENRSADVPVSRAELIRMIEICKAMSDKLHQNHQATSVDNLTLPWILSEKQATKSTVTLLDLCFGRMENLNLLYVSALEGKLCKLFRQLHSTKETLSLILSPGKEVPDSAYHILPKVIYARLMNHLTVCNQYVEECSKDLLTMTLIVPSAPWAQMECLVSHEFTVENVLAALPALPRGAPQQRAKRAAEALVKAASYSRLMALQQIHALEAELDFHRSIYSLQVQYTEAVFQGIKQAYHNFQENVASVVCCPLKEVLTSYAELKSEASETALRNFLTIFKNNVEQIQDAVDTLTPSKTQQHEGDEALSKLGKEFFLALEHSLKICGEQRDKSVYEIEKLKDELDQSLETLNHLRKERKERGGSTKNHPVKSETGDDEKAGMASLDQEEKSDVLAENVEHIRKPSQPFASSKERHLFKNESLQMKQGSGKDHSQRSKSLQRSKSVKYPARPPWQD</sequence>
<proteinExistence type="predicted"/>
<evidence type="ECO:0000313" key="4">
    <source>
        <dbReference type="RefSeq" id="XP_041424375.1"/>
    </source>
</evidence>
<gene>
    <name evidence="3 4 5" type="primary">LOC108717360</name>
</gene>
<evidence type="ECO:0000313" key="5">
    <source>
        <dbReference type="RefSeq" id="XP_041424379.1"/>
    </source>
</evidence>
<evidence type="ECO:0000313" key="3">
    <source>
        <dbReference type="RefSeq" id="XP_041424374.1"/>
    </source>
</evidence>
<feature type="region of interest" description="Disordered" evidence="1">
    <location>
        <begin position="1"/>
        <end position="61"/>
    </location>
</feature>
<dbReference type="RefSeq" id="XP_041424374.1">
    <property type="nucleotide sequence ID" value="XM_041568440.1"/>
</dbReference>
<evidence type="ECO:0000313" key="2">
    <source>
        <dbReference type="Proteomes" id="UP000186698"/>
    </source>
</evidence>
<feature type="compositionally biased region" description="Basic and acidic residues" evidence="1">
    <location>
        <begin position="534"/>
        <end position="549"/>
    </location>
</feature>
<dbReference type="GeneID" id="108717360"/>
<reference evidence="3 4" key="1">
    <citation type="submission" date="2025-04" db="UniProtKB">
        <authorList>
            <consortium name="RefSeq"/>
        </authorList>
    </citation>
    <scope>IDENTIFICATION</scope>
    <source>
        <strain evidence="3 4">J_2021</strain>
        <tissue evidence="3 4">Erythrocytes</tissue>
    </source>
</reference>
<name>A0A8J1L603_XENLA</name>
<dbReference type="Proteomes" id="UP000186698">
    <property type="component" value="Chromosome 1L"/>
</dbReference>
<accession>A0A8J1L603</accession>
<dbReference type="AlphaFoldDB" id="A0A8J1L603"/>
<feature type="compositionally biased region" description="Polar residues" evidence="1">
    <location>
        <begin position="24"/>
        <end position="37"/>
    </location>
</feature>
<dbReference type="KEGG" id="xla:108717360"/>
<feature type="region of interest" description="Disordered" evidence="1">
    <location>
        <begin position="503"/>
        <end position="602"/>
    </location>
</feature>
<organism evidence="2 3">
    <name type="scientific">Xenopus laevis</name>
    <name type="common">African clawed frog</name>
    <dbReference type="NCBI Taxonomy" id="8355"/>
    <lineage>
        <taxon>Eukaryota</taxon>
        <taxon>Metazoa</taxon>
        <taxon>Chordata</taxon>
        <taxon>Craniata</taxon>
        <taxon>Vertebrata</taxon>
        <taxon>Euteleostomi</taxon>
        <taxon>Amphibia</taxon>
        <taxon>Batrachia</taxon>
        <taxon>Anura</taxon>
        <taxon>Pipoidea</taxon>
        <taxon>Pipidae</taxon>
        <taxon>Xenopodinae</taxon>
        <taxon>Xenopus</taxon>
        <taxon>Xenopus</taxon>
    </lineage>
</organism>
<keyword evidence="2" id="KW-1185">Reference proteome</keyword>
<protein>
    <submittedName>
        <fullName evidence="3 4">Uncharacterized protein LOC108717360</fullName>
    </submittedName>
</protein>
<feature type="compositionally biased region" description="Polar residues" evidence="1">
    <location>
        <begin position="1"/>
        <end position="15"/>
    </location>
</feature>
<dbReference type="RefSeq" id="XP_041424375.1">
    <property type="nucleotide sequence ID" value="XM_041568441.1"/>
</dbReference>
<feature type="compositionally biased region" description="Basic and acidic residues" evidence="1">
    <location>
        <begin position="517"/>
        <end position="527"/>
    </location>
</feature>